<evidence type="ECO:0008006" key="3">
    <source>
        <dbReference type="Google" id="ProtNLM"/>
    </source>
</evidence>
<dbReference type="OrthoDB" id="992897at2759"/>
<organism evidence="1 2">
    <name type="scientific">Gossypium barbadense</name>
    <name type="common">Sea Island cotton</name>
    <name type="synonym">Hibiscus barbadensis</name>
    <dbReference type="NCBI Taxonomy" id="3634"/>
    <lineage>
        <taxon>Eukaryota</taxon>
        <taxon>Viridiplantae</taxon>
        <taxon>Streptophyta</taxon>
        <taxon>Embryophyta</taxon>
        <taxon>Tracheophyta</taxon>
        <taxon>Spermatophyta</taxon>
        <taxon>Magnoliopsida</taxon>
        <taxon>eudicotyledons</taxon>
        <taxon>Gunneridae</taxon>
        <taxon>Pentapetalae</taxon>
        <taxon>rosids</taxon>
        <taxon>malvids</taxon>
        <taxon>Malvales</taxon>
        <taxon>Malvaceae</taxon>
        <taxon>Malvoideae</taxon>
        <taxon>Gossypium</taxon>
    </lineage>
</organism>
<dbReference type="PROSITE" id="PS51257">
    <property type="entry name" value="PROKAR_LIPOPROTEIN"/>
    <property type="match status" value="1"/>
</dbReference>
<dbReference type="Proteomes" id="UP000239757">
    <property type="component" value="Unassembled WGS sequence"/>
</dbReference>
<name>A0A2P5Y552_GOSBA</name>
<dbReference type="CDD" id="cd06222">
    <property type="entry name" value="RNase_H_like"/>
    <property type="match status" value="1"/>
</dbReference>
<accession>A0A2P5Y552</accession>
<reference evidence="1 2" key="1">
    <citation type="submission" date="2015-01" db="EMBL/GenBank/DDBJ databases">
        <title>Genome of allotetraploid Gossypium barbadense reveals genomic plasticity and fiber elongation in cotton evolution.</title>
        <authorList>
            <person name="Chen X."/>
            <person name="Liu X."/>
            <person name="Zhao B."/>
            <person name="Zheng H."/>
            <person name="Hu Y."/>
            <person name="Lu G."/>
            <person name="Yang C."/>
            <person name="Chen J."/>
            <person name="Shan C."/>
            <person name="Zhang L."/>
            <person name="Zhou Y."/>
            <person name="Wang L."/>
            <person name="Guo W."/>
            <person name="Bai Y."/>
            <person name="Ruan J."/>
            <person name="Shangguan X."/>
            <person name="Mao Y."/>
            <person name="Jiang J."/>
            <person name="Zhu Y."/>
            <person name="Lei J."/>
            <person name="Kang H."/>
            <person name="Chen S."/>
            <person name="He X."/>
            <person name="Wang R."/>
            <person name="Wang Y."/>
            <person name="Chen J."/>
            <person name="Wang L."/>
            <person name="Yu S."/>
            <person name="Wang B."/>
            <person name="Wei J."/>
            <person name="Song S."/>
            <person name="Lu X."/>
            <person name="Gao Z."/>
            <person name="Gu W."/>
            <person name="Deng X."/>
            <person name="Ma D."/>
            <person name="Wang S."/>
            <person name="Liang W."/>
            <person name="Fang L."/>
            <person name="Cai C."/>
            <person name="Zhu X."/>
            <person name="Zhou B."/>
            <person name="Zhang Y."/>
            <person name="Chen Z."/>
            <person name="Xu S."/>
            <person name="Zhu R."/>
            <person name="Wang S."/>
            <person name="Zhang T."/>
            <person name="Zhao G."/>
        </authorList>
    </citation>
    <scope>NUCLEOTIDE SEQUENCE [LARGE SCALE GENOMIC DNA]</scope>
    <source>
        <strain evidence="2">cv. Xinhai21</strain>
        <tissue evidence="1">Leaf</tissue>
    </source>
</reference>
<sequence>MKVGDLGFSLMTNMSWWIGCSPTSIRRFGFNAKTPSADAIFAYATKLAHEVGLVFSSSVSLGGALGQIVKWKHPPEGISMSGFMINIGVMNSLKAELWGIQQVLLLAKERRFSPLIVELDVPMVVHFLKSTMIDSYPCYILAKDCLELIKGD</sequence>
<proteinExistence type="predicted"/>
<gene>
    <name evidence="1" type="ORF">GOBAR_AA09930</name>
</gene>
<protein>
    <recommendedName>
        <fullName evidence="3">RNase H type-1 domain-containing protein</fullName>
    </recommendedName>
</protein>
<dbReference type="InterPro" id="IPR044730">
    <property type="entry name" value="RNase_H-like_dom_plant"/>
</dbReference>
<dbReference type="AlphaFoldDB" id="A0A2P5Y552"/>
<dbReference type="EMBL" id="KZ663688">
    <property type="protein sequence ID" value="PPS10722.1"/>
    <property type="molecule type" value="Genomic_DNA"/>
</dbReference>
<evidence type="ECO:0000313" key="1">
    <source>
        <dbReference type="EMBL" id="PPS10722.1"/>
    </source>
</evidence>
<evidence type="ECO:0000313" key="2">
    <source>
        <dbReference type="Proteomes" id="UP000239757"/>
    </source>
</evidence>